<dbReference type="GeneID" id="36345414"/>
<name>W6UQ17_ECHGR</name>
<comment type="caution">
    <text evidence="1">The sequence shown here is derived from an EMBL/GenBank/DDBJ whole genome shotgun (WGS) entry which is preliminary data.</text>
</comment>
<dbReference type="Proteomes" id="UP000019149">
    <property type="component" value="Unassembled WGS sequence"/>
</dbReference>
<evidence type="ECO:0000313" key="1">
    <source>
        <dbReference type="EMBL" id="EUB55454.1"/>
    </source>
</evidence>
<dbReference type="KEGG" id="egl:EGR_09699"/>
<protein>
    <submittedName>
        <fullName evidence="1">Uncharacterized protein</fullName>
    </submittedName>
</protein>
<gene>
    <name evidence="1" type="ORF">EGR_09699</name>
</gene>
<reference evidence="1 2" key="1">
    <citation type="journal article" date="2013" name="Nat. Genet.">
        <title>The genome of the hydatid tapeworm Echinococcus granulosus.</title>
        <authorList>
            <person name="Zheng H."/>
            <person name="Zhang W."/>
            <person name="Zhang L."/>
            <person name="Zhang Z."/>
            <person name="Li J."/>
            <person name="Lu G."/>
            <person name="Zhu Y."/>
            <person name="Wang Y."/>
            <person name="Huang Y."/>
            <person name="Liu J."/>
            <person name="Kang H."/>
            <person name="Chen J."/>
            <person name="Wang L."/>
            <person name="Chen A."/>
            <person name="Yu S."/>
            <person name="Gao Z."/>
            <person name="Jin L."/>
            <person name="Gu W."/>
            <person name="Wang Z."/>
            <person name="Zhao L."/>
            <person name="Shi B."/>
            <person name="Wen H."/>
            <person name="Lin R."/>
            <person name="Jones M.K."/>
            <person name="Brejova B."/>
            <person name="Vinar T."/>
            <person name="Zhao G."/>
            <person name="McManus D.P."/>
            <person name="Chen Z."/>
            <person name="Zhou Y."/>
            <person name="Wang S."/>
        </authorList>
    </citation>
    <scope>NUCLEOTIDE SEQUENCE [LARGE SCALE GENOMIC DNA]</scope>
</reference>
<dbReference type="EMBL" id="APAU02000161">
    <property type="protein sequence ID" value="EUB55454.1"/>
    <property type="molecule type" value="Genomic_DNA"/>
</dbReference>
<dbReference type="AlphaFoldDB" id="W6UQ17"/>
<evidence type="ECO:0000313" key="2">
    <source>
        <dbReference type="Proteomes" id="UP000019149"/>
    </source>
</evidence>
<dbReference type="CTD" id="36345414"/>
<proteinExistence type="predicted"/>
<accession>W6UQ17</accession>
<keyword evidence="2" id="KW-1185">Reference proteome</keyword>
<organism evidence="1 2">
    <name type="scientific">Echinococcus granulosus</name>
    <name type="common">Hydatid tapeworm</name>
    <dbReference type="NCBI Taxonomy" id="6210"/>
    <lineage>
        <taxon>Eukaryota</taxon>
        <taxon>Metazoa</taxon>
        <taxon>Spiralia</taxon>
        <taxon>Lophotrochozoa</taxon>
        <taxon>Platyhelminthes</taxon>
        <taxon>Cestoda</taxon>
        <taxon>Eucestoda</taxon>
        <taxon>Cyclophyllidea</taxon>
        <taxon>Taeniidae</taxon>
        <taxon>Echinococcus</taxon>
        <taxon>Echinococcus granulosus group</taxon>
    </lineage>
</organism>
<dbReference type="RefSeq" id="XP_024346650.1">
    <property type="nucleotide sequence ID" value="XM_024498948.1"/>
</dbReference>
<sequence length="254" mass="29665">MLGNIKYLFNYGKLELRILRFNCNKFRMTLRYKLYVLISIHPLYQSKNNVLIYRSKKEKTNSYLRYLVSLNKSLSQSSLRMMKGLKMKILAERCANDFSLPCRIELGHSDFVWLGKLTAYFPLFGLLTPHSNEVANKFVYFLVGSNTQETLYKLGNEELNKQTNYCACSLLVNTNKLLTILLMIRIIQLKRKEGFFVHKLTVLVILVCDDRNSLDMDHVHCFIRNEKMQDLMVSVTDSMILSLTSAYILLELED</sequence>